<evidence type="ECO:0000313" key="2">
    <source>
        <dbReference type="Proteomes" id="UP001232755"/>
    </source>
</evidence>
<evidence type="ECO:0000313" key="1">
    <source>
        <dbReference type="EMBL" id="MDQ0746177.1"/>
    </source>
</evidence>
<dbReference type="EMBL" id="JAUSYP010000001">
    <property type="protein sequence ID" value="MDQ0746177.1"/>
    <property type="molecule type" value="Genomic_DNA"/>
</dbReference>
<gene>
    <name evidence="1" type="ORF">QF034_000408</name>
</gene>
<proteinExistence type="predicted"/>
<keyword evidence="2" id="KW-1185">Reference proteome</keyword>
<sequence>MRRTLRRILASLDRRQEIDRDEVREPRDGHVGEFLSGTGQVEGAADPQAGVVDQDQSLPCEVLLRHVVRRQQDTFEPTVGAPHRDERHRPHALPLMAGQVQRGSELVETTGLQRGSHALLGPFALRVEDDLRHPQAAHLLLGQAHHTFHVGVRPPQPQSGVVQRHGVGSLGETTPHERVVLRRRCRSGHG</sequence>
<reference evidence="1 2" key="1">
    <citation type="submission" date="2023-07" db="EMBL/GenBank/DDBJ databases">
        <title>Comparative genomics of wheat-associated soil bacteria to identify genetic determinants of phenazine resistance.</title>
        <authorList>
            <person name="Mouncey N."/>
        </authorList>
    </citation>
    <scope>NUCLEOTIDE SEQUENCE [LARGE SCALE GENOMIC DNA]</scope>
    <source>
        <strain evidence="1 2">B3I12</strain>
    </source>
</reference>
<name>A0ABU0QFN0_9ACTN</name>
<protein>
    <submittedName>
        <fullName evidence="1">Uncharacterized protein</fullName>
    </submittedName>
</protein>
<organism evidence="1 2">
    <name type="scientific">Streptomyces africanus</name>
    <dbReference type="NCBI Taxonomy" id="231024"/>
    <lineage>
        <taxon>Bacteria</taxon>
        <taxon>Bacillati</taxon>
        <taxon>Actinomycetota</taxon>
        <taxon>Actinomycetes</taxon>
        <taxon>Kitasatosporales</taxon>
        <taxon>Streptomycetaceae</taxon>
        <taxon>Streptomyces</taxon>
    </lineage>
</organism>
<comment type="caution">
    <text evidence="1">The sequence shown here is derived from an EMBL/GenBank/DDBJ whole genome shotgun (WGS) entry which is preliminary data.</text>
</comment>
<dbReference type="Proteomes" id="UP001232755">
    <property type="component" value="Unassembled WGS sequence"/>
</dbReference>
<accession>A0ABU0QFN0</accession>